<proteinExistence type="inferred from homology"/>
<dbReference type="SUPFAM" id="SSF46785">
    <property type="entry name" value="Winged helix' DNA-binding domain"/>
    <property type="match status" value="1"/>
</dbReference>
<dbReference type="InterPro" id="IPR000847">
    <property type="entry name" value="LysR_HTH_N"/>
</dbReference>
<organism evidence="6 7">
    <name type="scientific">Heyndrickxia acidicola</name>
    <dbReference type="NCBI Taxonomy" id="209389"/>
    <lineage>
        <taxon>Bacteria</taxon>
        <taxon>Bacillati</taxon>
        <taxon>Bacillota</taxon>
        <taxon>Bacilli</taxon>
        <taxon>Bacillales</taxon>
        <taxon>Bacillaceae</taxon>
        <taxon>Heyndrickxia</taxon>
    </lineage>
</organism>
<sequence>MDIKQLRYFTAIVQEGQITRAAKKLHMAQPPLSQQLKLMEQELGVPLIERKGKRLELTKPGKVLYDRTIPLLQSLEDVLTEVKETHDGLRGALTFGAVKSCFANLLEPIRLYKKQHPAVSFQIREGDSFLLGEYLKNREIEFAVIRLPIDMNHFSSIHLQSEPFVAVIPESWISNKLNKSSIPLNELQSMPLLLLHRLSGVGQFEMIVEEFKKQGVDPIIACECPDVNILLSLASIGIGAAIVPQSTLRSLKISNVKMMEITDFHVKAESAVIWLKDRYLSRSAEEMIKQIKSSAGVI</sequence>
<dbReference type="InterPro" id="IPR005119">
    <property type="entry name" value="LysR_subst-bd"/>
</dbReference>
<dbReference type="PRINTS" id="PR00039">
    <property type="entry name" value="HTHLYSR"/>
</dbReference>
<evidence type="ECO:0000256" key="1">
    <source>
        <dbReference type="ARBA" id="ARBA00009437"/>
    </source>
</evidence>
<evidence type="ECO:0000313" key="7">
    <source>
        <dbReference type="Proteomes" id="UP001341444"/>
    </source>
</evidence>
<keyword evidence="4" id="KW-0804">Transcription</keyword>
<evidence type="ECO:0000256" key="2">
    <source>
        <dbReference type="ARBA" id="ARBA00023015"/>
    </source>
</evidence>
<evidence type="ECO:0000256" key="4">
    <source>
        <dbReference type="ARBA" id="ARBA00023163"/>
    </source>
</evidence>
<dbReference type="InterPro" id="IPR036388">
    <property type="entry name" value="WH-like_DNA-bd_sf"/>
</dbReference>
<protein>
    <submittedName>
        <fullName evidence="6">LysR family transcriptional regulator</fullName>
    </submittedName>
</protein>
<dbReference type="Gene3D" id="3.40.190.290">
    <property type="match status" value="1"/>
</dbReference>
<accession>A0ABU6MAX1</accession>
<dbReference type="Gene3D" id="1.10.10.10">
    <property type="entry name" value="Winged helix-like DNA-binding domain superfamily/Winged helix DNA-binding domain"/>
    <property type="match status" value="1"/>
</dbReference>
<dbReference type="RefSeq" id="WP_066263277.1">
    <property type="nucleotide sequence ID" value="NZ_JARMAB010000002.1"/>
</dbReference>
<keyword evidence="7" id="KW-1185">Reference proteome</keyword>
<dbReference type="CDD" id="cd05466">
    <property type="entry name" value="PBP2_LTTR_substrate"/>
    <property type="match status" value="1"/>
</dbReference>
<comment type="caution">
    <text evidence="6">The sequence shown here is derived from an EMBL/GenBank/DDBJ whole genome shotgun (WGS) entry which is preliminary data.</text>
</comment>
<evidence type="ECO:0000259" key="5">
    <source>
        <dbReference type="PROSITE" id="PS50931"/>
    </source>
</evidence>
<evidence type="ECO:0000313" key="6">
    <source>
        <dbReference type="EMBL" id="MED1201579.1"/>
    </source>
</evidence>
<reference evidence="6 7" key="1">
    <citation type="submission" date="2023-03" db="EMBL/GenBank/DDBJ databases">
        <title>Bacillus Genome Sequencing.</title>
        <authorList>
            <person name="Dunlap C."/>
        </authorList>
    </citation>
    <scope>NUCLEOTIDE SEQUENCE [LARGE SCALE GENOMIC DNA]</scope>
    <source>
        <strain evidence="6 7">B-23453</strain>
    </source>
</reference>
<dbReference type="PROSITE" id="PS50931">
    <property type="entry name" value="HTH_LYSR"/>
    <property type="match status" value="1"/>
</dbReference>
<comment type="similarity">
    <text evidence="1">Belongs to the LysR transcriptional regulatory family.</text>
</comment>
<evidence type="ECO:0000256" key="3">
    <source>
        <dbReference type="ARBA" id="ARBA00023125"/>
    </source>
</evidence>
<dbReference type="EMBL" id="JARMAB010000002">
    <property type="protein sequence ID" value="MED1201579.1"/>
    <property type="molecule type" value="Genomic_DNA"/>
</dbReference>
<keyword evidence="3" id="KW-0238">DNA-binding</keyword>
<gene>
    <name evidence="6" type="ORF">P4T90_00570</name>
</gene>
<dbReference type="InterPro" id="IPR036390">
    <property type="entry name" value="WH_DNA-bd_sf"/>
</dbReference>
<dbReference type="Pfam" id="PF00126">
    <property type="entry name" value="HTH_1"/>
    <property type="match status" value="1"/>
</dbReference>
<dbReference type="PANTHER" id="PTHR30346:SF28">
    <property type="entry name" value="HTH-TYPE TRANSCRIPTIONAL REGULATOR CYNR"/>
    <property type="match status" value="1"/>
</dbReference>
<dbReference type="SUPFAM" id="SSF53850">
    <property type="entry name" value="Periplasmic binding protein-like II"/>
    <property type="match status" value="1"/>
</dbReference>
<keyword evidence="2" id="KW-0805">Transcription regulation</keyword>
<dbReference type="Pfam" id="PF03466">
    <property type="entry name" value="LysR_substrate"/>
    <property type="match status" value="1"/>
</dbReference>
<feature type="domain" description="HTH lysR-type" evidence="5">
    <location>
        <begin position="1"/>
        <end position="58"/>
    </location>
</feature>
<dbReference type="PANTHER" id="PTHR30346">
    <property type="entry name" value="TRANSCRIPTIONAL DUAL REGULATOR HCAR-RELATED"/>
    <property type="match status" value="1"/>
</dbReference>
<name>A0ABU6MAX1_9BACI</name>
<dbReference type="Proteomes" id="UP001341444">
    <property type="component" value="Unassembled WGS sequence"/>
</dbReference>